<reference evidence="4 5" key="1">
    <citation type="journal article" date="2019" name="Int. J. Syst. Evol. Microbiol.">
        <title>The Global Catalogue of Microorganisms (GCM) 10K type strain sequencing project: providing services to taxonomists for standard genome sequencing and annotation.</title>
        <authorList>
            <consortium name="The Broad Institute Genomics Platform"/>
            <consortium name="The Broad Institute Genome Sequencing Center for Infectious Disease"/>
            <person name="Wu L."/>
            <person name="Ma J."/>
        </authorList>
    </citation>
    <scope>NUCLEOTIDE SEQUENCE [LARGE SCALE GENOMIC DNA]</scope>
    <source>
        <strain evidence="4 5">JCM 4805</strain>
    </source>
</reference>
<keyword evidence="5" id="KW-1185">Reference proteome</keyword>
<dbReference type="EMBL" id="BAAABY010000014">
    <property type="protein sequence ID" value="GAA0458006.1"/>
    <property type="molecule type" value="Genomic_DNA"/>
</dbReference>
<dbReference type="InterPro" id="IPR052339">
    <property type="entry name" value="Fe-S_Maturation_MIP18"/>
</dbReference>
<feature type="domain" description="PaaD zinc beta ribbon" evidence="3">
    <location>
        <begin position="221"/>
        <end position="266"/>
    </location>
</feature>
<feature type="region of interest" description="Disordered" evidence="1">
    <location>
        <begin position="1"/>
        <end position="80"/>
    </location>
</feature>
<evidence type="ECO:0000259" key="2">
    <source>
        <dbReference type="Pfam" id="PF01883"/>
    </source>
</evidence>
<comment type="caution">
    <text evidence="4">The sequence shown here is derived from an EMBL/GenBank/DDBJ whole genome shotgun (WGS) entry which is preliminary data.</text>
</comment>
<dbReference type="InterPro" id="IPR011883">
    <property type="entry name" value="PaaD-like"/>
</dbReference>
<dbReference type="NCBIfam" id="TIGR02159">
    <property type="entry name" value="PA_CoA_Oxy4"/>
    <property type="match status" value="1"/>
</dbReference>
<protein>
    <recommendedName>
        <fullName evidence="6">Phenylacetate-CoA oxygenase subunit PaaJ</fullName>
    </recommendedName>
</protein>
<dbReference type="PANTHER" id="PTHR42831:SF3">
    <property type="entry name" value="1,2-PHENYLACETYL-COA EPOXIDASE, SUBUNIT D-RELATED"/>
    <property type="match status" value="1"/>
</dbReference>
<evidence type="ECO:0008006" key="6">
    <source>
        <dbReference type="Google" id="ProtNLM"/>
    </source>
</evidence>
<name>A0ABN0ZTJ0_9ACTN</name>
<dbReference type="InterPro" id="IPR056572">
    <property type="entry name" value="Zn_ribbon_PaaD"/>
</dbReference>
<evidence type="ECO:0000313" key="5">
    <source>
        <dbReference type="Proteomes" id="UP001500909"/>
    </source>
</evidence>
<evidence type="ECO:0000256" key="1">
    <source>
        <dbReference type="SAM" id="MobiDB-lite"/>
    </source>
</evidence>
<evidence type="ECO:0000313" key="4">
    <source>
        <dbReference type="EMBL" id="GAA0458006.1"/>
    </source>
</evidence>
<dbReference type="PANTHER" id="PTHR42831">
    <property type="entry name" value="FE-S PROTEIN MATURATION AUXILIARY FACTOR YITW"/>
    <property type="match status" value="1"/>
</dbReference>
<feature type="domain" description="MIP18 family-like" evidence="2">
    <location>
        <begin position="108"/>
        <end position="165"/>
    </location>
</feature>
<feature type="region of interest" description="Disordered" evidence="1">
    <location>
        <begin position="195"/>
        <end position="219"/>
    </location>
</feature>
<accession>A0ABN0ZTJ0</accession>
<gene>
    <name evidence="4" type="ORF">GCM10010361_22540</name>
</gene>
<dbReference type="Proteomes" id="UP001500909">
    <property type="component" value="Unassembled WGS sequence"/>
</dbReference>
<feature type="compositionally biased region" description="Polar residues" evidence="1">
    <location>
        <begin position="43"/>
        <end position="64"/>
    </location>
</feature>
<dbReference type="SUPFAM" id="SSF117916">
    <property type="entry name" value="Fe-S cluster assembly (FSCA) domain-like"/>
    <property type="match status" value="1"/>
</dbReference>
<evidence type="ECO:0000259" key="3">
    <source>
        <dbReference type="Pfam" id="PF23451"/>
    </source>
</evidence>
<proteinExistence type="predicted"/>
<dbReference type="Gene3D" id="3.30.300.130">
    <property type="entry name" value="Fe-S cluster assembly (FSCA)"/>
    <property type="match status" value="1"/>
</dbReference>
<dbReference type="Pfam" id="PF01883">
    <property type="entry name" value="FeS_assembly_P"/>
    <property type="match status" value="1"/>
</dbReference>
<dbReference type="Pfam" id="PF23451">
    <property type="entry name" value="Zn_ribbon_PaaD"/>
    <property type="match status" value="1"/>
</dbReference>
<feature type="compositionally biased region" description="Polar residues" evidence="1">
    <location>
        <begin position="1"/>
        <end position="14"/>
    </location>
</feature>
<organism evidence="4 5">
    <name type="scientific">Streptomyces olivaceiscleroticus</name>
    <dbReference type="NCBI Taxonomy" id="68245"/>
    <lineage>
        <taxon>Bacteria</taxon>
        <taxon>Bacillati</taxon>
        <taxon>Actinomycetota</taxon>
        <taxon>Actinomycetes</taxon>
        <taxon>Kitasatosporales</taxon>
        <taxon>Streptomycetaceae</taxon>
        <taxon>Streptomyces</taxon>
    </lineage>
</organism>
<sequence length="268" mass="28214">MVTMTTASHSTAPGSTAPHRTATGSTAPHRTVTGSAAAHRPTPDSTAPHRTTPDSTTAHRTTPDSAVAHRSAAHRAAPRAVAVGTAAGGAALRAAPETPVTHAERVAREVVDPELPMLTLAELGVLRGVEVAEDGSVTATLTPTYSGCPAMAEMRATLAARLRAAGYADVRIETVLNPPWTTDWISEEGRRKLAEHGIAPPGPAPRHPAPRHTESPVLLDLSPTRRAVPCPRCGSADTEEVSRFGATSCRALRRCRSCREPYEHVKEI</sequence>
<dbReference type="InterPro" id="IPR034904">
    <property type="entry name" value="FSCA_dom_sf"/>
</dbReference>
<dbReference type="InterPro" id="IPR002744">
    <property type="entry name" value="MIP18-like"/>
</dbReference>
<feature type="compositionally biased region" description="Polar residues" evidence="1">
    <location>
        <begin position="22"/>
        <end position="34"/>
    </location>
</feature>